<dbReference type="Proteomes" id="UP001163046">
    <property type="component" value="Unassembled WGS sequence"/>
</dbReference>
<keyword evidence="3" id="KW-1185">Reference proteome</keyword>
<comment type="caution">
    <text evidence="2">The sequence shown here is derived from an EMBL/GenBank/DDBJ whole genome shotgun (WGS) entry which is preliminary data.</text>
</comment>
<sequence length="134" mass="14478">MSDPDEDECAKPSPSKMSLSSEELQRVSSTSSKTMLQGAFCEKDACEGLDAAGSEESPSERTANYVYAAPSTSGGFSKESGRVEWSEEESALIEKALSGFDKCPRNPRSSPSSTPLRNLRPSTMRRHSNGYATK</sequence>
<feature type="compositionally biased region" description="Low complexity" evidence="1">
    <location>
        <begin position="106"/>
        <end position="122"/>
    </location>
</feature>
<dbReference type="EMBL" id="MU825878">
    <property type="protein sequence ID" value="KAJ7386098.1"/>
    <property type="molecule type" value="Genomic_DNA"/>
</dbReference>
<proteinExistence type="predicted"/>
<reference evidence="2" key="1">
    <citation type="submission" date="2023-01" db="EMBL/GenBank/DDBJ databases">
        <title>Genome assembly of the deep-sea coral Lophelia pertusa.</title>
        <authorList>
            <person name="Herrera S."/>
            <person name="Cordes E."/>
        </authorList>
    </citation>
    <scope>NUCLEOTIDE SEQUENCE</scope>
    <source>
        <strain evidence="2">USNM1676648</strain>
        <tissue evidence="2">Polyp</tissue>
    </source>
</reference>
<gene>
    <name evidence="2" type="ORF">OS493_012441</name>
</gene>
<evidence type="ECO:0000313" key="3">
    <source>
        <dbReference type="Proteomes" id="UP001163046"/>
    </source>
</evidence>
<feature type="region of interest" description="Disordered" evidence="1">
    <location>
        <begin position="1"/>
        <end position="35"/>
    </location>
</feature>
<evidence type="ECO:0000256" key="1">
    <source>
        <dbReference type="SAM" id="MobiDB-lite"/>
    </source>
</evidence>
<feature type="region of interest" description="Disordered" evidence="1">
    <location>
        <begin position="97"/>
        <end position="134"/>
    </location>
</feature>
<evidence type="ECO:0000313" key="2">
    <source>
        <dbReference type="EMBL" id="KAJ7386098.1"/>
    </source>
</evidence>
<accession>A0A9X0D560</accession>
<organism evidence="2 3">
    <name type="scientific">Desmophyllum pertusum</name>
    <dbReference type="NCBI Taxonomy" id="174260"/>
    <lineage>
        <taxon>Eukaryota</taxon>
        <taxon>Metazoa</taxon>
        <taxon>Cnidaria</taxon>
        <taxon>Anthozoa</taxon>
        <taxon>Hexacorallia</taxon>
        <taxon>Scleractinia</taxon>
        <taxon>Caryophylliina</taxon>
        <taxon>Caryophylliidae</taxon>
        <taxon>Desmophyllum</taxon>
    </lineage>
</organism>
<dbReference type="AlphaFoldDB" id="A0A9X0D560"/>
<feature type="compositionally biased region" description="Polar residues" evidence="1">
    <location>
        <begin position="15"/>
        <end position="35"/>
    </location>
</feature>
<name>A0A9X0D560_9CNID</name>
<protein>
    <submittedName>
        <fullName evidence="2">Uncharacterized protein</fullName>
    </submittedName>
</protein>